<dbReference type="OrthoDB" id="9776727at2"/>
<feature type="transmembrane region" description="Helical" evidence="14">
    <location>
        <begin position="934"/>
        <end position="958"/>
    </location>
</feature>
<feature type="transmembrane region" description="Helical" evidence="14">
    <location>
        <begin position="768"/>
        <end position="789"/>
    </location>
</feature>
<evidence type="ECO:0000256" key="13">
    <source>
        <dbReference type="ARBA" id="ARBA00023136"/>
    </source>
</evidence>
<evidence type="ECO:0000256" key="7">
    <source>
        <dbReference type="ARBA" id="ARBA00022692"/>
    </source>
</evidence>
<reference evidence="18" key="1">
    <citation type="submission" date="2017-02" db="EMBL/GenBank/DDBJ databases">
        <authorList>
            <person name="Varghese N."/>
            <person name="Submissions S."/>
        </authorList>
    </citation>
    <scope>NUCLEOTIDE SEQUENCE [LARGE SCALE GENOMIC DNA]</scope>
    <source>
        <strain evidence="18">DSM 22385</strain>
    </source>
</reference>
<keyword evidence="13 14" id="KW-0472">Membrane</keyword>
<feature type="transmembrane region" description="Helical" evidence="14">
    <location>
        <begin position="714"/>
        <end position="738"/>
    </location>
</feature>
<sequence length="1243" mass="143256">MSGNFKIRLLLLMLAIGFACTALTINLTINKLEVLHLDGQKIERRLHRKEVFVREFLNNPANLDSLRKITNNEVWSQYLIKELSEKRNIYVQTFEDGKQKFWSGIKIILESDVQLKEGSTFIPWENGYYEAIKKSEGKFSVICFIPIKARYPYQNEYLKNEFAKELISSDNLDIAGLNDKDVFNIRNIEGKYLFSVKLKPIVKDTFYTSLELWMWILSMLFSFIFVTHLCTGIANRGQARVATLILAVFILSFRLMDLEFRWFANHFDIEILDPKYYASNYFFPSLGEFLVNVLSFTWILAFIHSYRFQILQTKKPFGKLLSCIIFILLGFLVCTVGFATNDLFYGLVTNSNISFDVTNVLNSNWLSWIGILIFCFSSLNLYLLIDSALALSDSLPLSNKERLLIFMGGFLLVLIDRVFFSNFNIFFFLFALILLISGWSYYRYNGKFNPGAFVICLLIFAVIGSLKLSRFQFLKERESRKLLATKLESSGDPNAVLLFFNIEKEILEDKFVIDYFKNPLASQGALNNRLVKLYMAGYLSRYDFAAYEYDERDMFFKGDGGIALSSFKNLVLKGSVKVSEYFYRKNNTFGFQHYFALLPVRDSTSVLGTLVLELTSKRHDQMGAFPELLVDGKIKEDLQLKDYSYAYYNDGLLLNQHGKYVYNLKSSDFKGKVKDFVFVNNVDDGKRYNHLIYQANQRKLIVISREVNNLLAQLASASFIFLVLLFFAMLVYLLQWLWYSVQNYDIRFRNFRWNYLITTNRMLYKTRIQFSMVSAVVITLLITGLITYYNISKQYRQQQEETVLDKITKISAGFNKQLIDNDILAGSEQAELAFNTYADINGADLNLFDLEGKLIHSTQPKIYENGLIARKMNSLSYLYLNRLQKSEYINTEQIGDLSFLAAYVPLKNSKNEPIAYLGLPYFSNVKDYEDRIGLFLNALLNVYALVFVAIGFFAVFVANRITTPLTMIQQSLSETKIGRKNEPISWKRNDEIGNLIKEYNTMIAALEESAQKLARSERENAWREMAKQVAHEIKNPLTPLKLGVQLLDRSWKEKDPNFDAKFEKFSKSFIEQIESLSHIASEFSNFAKMPEIVLNNVDLKEVLAQSVELYVQSEHTTIKFEDNCEREVNVRADRDQLLRCFNNLIKNAIEARLDNVDSIVDVVMYCKENLVLVEIRDNGSGIPEALGQSIFTPNFTTKSSGTGLGLAFVKQAIENIDGVITFNTFPGKGTTFFIRIPMVDVQA</sequence>
<dbReference type="PANTHER" id="PTHR45528:SF1">
    <property type="entry name" value="SENSOR HISTIDINE KINASE CPXA"/>
    <property type="match status" value="1"/>
</dbReference>
<dbReference type="InterPro" id="IPR003661">
    <property type="entry name" value="HisK_dim/P_dom"/>
</dbReference>
<dbReference type="SUPFAM" id="SSF55874">
    <property type="entry name" value="ATPase domain of HSP90 chaperone/DNA topoisomerase II/histidine kinase"/>
    <property type="match status" value="1"/>
</dbReference>
<protein>
    <recommendedName>
        <fullName evidence="3">histidine kinase</fullName>
        <ecNumber evidence="3">2.7.13.3</ecNumber>
    </recommendedName>
</protein>
<name>A0A1T5DVG9_9SPHI</name>
<evidence type="ECO:0000256" key="14">
    <source>
        <dbReference type="SAM" id="Phobius"/>
    </source>
</evidence>
<dbReference type="Proteomes" id="UP000189981">
    <property type="component" value="Unassembled WGS sequence"/>
</dbReference>
<evidence type="ECO:0000313" key="17">
    <source>
        <dbReference type="EMBL" id="SKB75838.1"/>
    </source>
</evidence>
<dbReference type="SMART" id="SM00304">
    <property type="entry name" value="HAMP"/>
    <property type="match status" value="1"/>
</dbReference>
<dbReference type="RefSeq" id="WP_139377468.1">
    <property type="nucleotide sequence ID" value="NZ_FUYR01000002.1"/>
</dbReference>
<gene>
    <name evidence="17" type="ORF">SAMN05661099_2650</name>
</gene>
<dbReference type="InterPro" id="IPR036097">
    <property type="entry name" value="HisK_dim/P_sf"/>
</dbReference>
<dbReference type="SUPFAM" id="SSF158472">
    <property type="entry name" value="HAMP domain-like"/>
    <property type="match status" value="1"/>
</dbReference>
<keyword evidence="8" id="KW-0547">Nucleotide-binding</keyword>
<dbReference type="EC" id="2.7.13.3" evidence="3"/>
<evidence type="ECO:0000256" key="12">
    <source>
        <dbReference type="ARBA" id="ARBA00023012"/>
    </source>
</evidence>
<evidence type="ECO:0000259" key="16">
    <source>
        <dbReference type="PROSITE" id="PS50885"/>
    </source>
</evidence>
<evidence type="ECO:0000256" key="11">
    <source>
        <dbReference type="ARBA" id="ARBA00022989"/>
    </source>
</evidence>
<keyword evidence="7 14" id="KW-0812">Transmembrane</keyword>
<dbReference type="Gene3D" id="6.10.340.10">
    <property type="match status" value="1"/>
</dbReference>
<feature type="domain" description="HAMP" evidence="16">
    <location>
        <begin position="959"/>
        <end position="1011"/>
    </location>
</feature>
<dbReference type="Pfam" id="PF00512">
    <property type="entry name" value="HisKA"/>
    <property type="match status" value="1"/>
</dbReference>
<dbReference type="STRING" id="572036.SAMN05661099_2650"/>
<feature type="transmembrane region" description="Helical" evidence="14">
    <location>
        <begin position="289"/>
        <end position="308"/>
    </location>
</feature>
<evidence type="ECO:0000256" key="1">
    <source>
        <dbReference type="ARBA" id="ARBA00000085"/>
    </source>
</evidence>
<keyword evidence="10" id="KW-0067">ATP-binding</keyword>
<dbReference type="SUPFAM" id="SSF47384">
    <property type="entry name" value="Homodimeric domain of signal transducing histidine kinase"/>
    <property type="match status" value="1"/>
</dbReference>
<evidence type="ECO:0000256" key="6">
    <source>
        <dbReference type="ARBA" id="ARBA00022679"/>
    </source>
</evidence>
<feature type="transmembrane region" description="Helical" evidence="14">
    <location>
        <begin position="241"/>
        <end position="256"/>
    </location>
</feature>
<evidence type="ECO:0000256" key="4">
    <source>
        <dbReference type="ARBA" id="ARBA00022475"/>
    </source>
</evidence>
<dbReference type="PROSITE" id="PS50885">
    <property type="entry name" value="HAMP"/>
    <property type="match status" value="1"/>
</dbReference>
<dbReference type="EMBL" id="FUYR01000002">
    <property type="protein sequence ID" value="SKB75838.1"/>
    <property type="molecule type" value="Genomic_DNA"/>
</dbReference>
<evidence type="ECO:0000256" key="2">
    <source>
        <dbReference type="ARBA" id="ARBA00004651"/>
    </source>
</evidence>
<feature type="transmembrane region" description="Helical" evidence="14">
    <location>
        <begin position="448"/>
        <end position="468"/>
    </location>
</feature>
<dbReference type="CDD" id="cd00075">
    <property type="entry name" value="HATPase"/>
    <property type="match status" value="1"/>
</dbReference>
<dbReference type="CDD" id="cd00082">
    <property type="entry name" value="HisKA"/>
    <property type="match status" value="1"/>
</dbReference>
<keyword evidence="4" id="KW-1003">Cell membrane</keyword>
<dbReference type="AlphaFoldDB" id="A0A1T5DVG9"/>
<dbReference type="SMART" id="SM00387">
    <property type="entry name" value="HATPase_c"/>
    <property type="match status" value="1"/>
</dbReference>
<dbReference type="PANTHER" id="PTHR45528">
    <property type="entry name" value="SENSOR HISTIDINE KINASE CPXA"/>
    <property type="match status" value="1"/>
</dbReference>
<keyword evidence="9" id="KW-0418">Kinase</keyword>
<dbReference type="SMART" id="SM00388">
    <property type="entry name" value="HisKA"/>
    <property type="match status" value="1"/>
</dbReference>
<accession>A0A1T5DVG9</accession>
<comment type="catalytic activity">
    <reaction evidence="1">
        <text>ATP + protein L-histidine = ADP + protein N-phospho-L-histidine.</text>
        <dbReference type="EC" id="2.7.13.3"/>
    </reaction>
</comment>
<dbReference type="Gene3D" id="1.10.287.130">
    <property type="match status" value="1"/>
</dbReference>
<dbReference type="PRINTS" id="PR00344">
    <property type="entry name" value="BCTRLSENSOR"/>
</dbReference>
<dbReference type="InterPro" id="IPR050398">
    <property type="entry name" value="HssS/ArlS-like"/>
</dbReference>
<keyword evidence="18" id="KW-1185">Reference proteome</keyword>
<feature type="transmembrane region" description="Helical" evidence="14">
    <location>
        <begin position="212"/>
        <end position="234"/>
    </location>
</feature>
<dbReference type="InterPro" id="IPR003594">
    <property type="entry name" value="HATPase_dom"/>
</dbReference>
<dbReference type="InterPro" id="IPR036890">
    <property type="entry name" value="HATPase_C_sf"/>
</dbReference>
<dbReference type="PROSITE" id="PS50109">
    <property type="entry name" value="HIS_KIN"/>
    <property type="match status" value="1"/>
</dbReference>
<feature type="domain" description="Histidine kinase" evidence="15">
    <location>
        <begin position="1028"/>
        <end position="1240"/>
    </location>
</feature>
<keyword evidence="11 14" id="KW-1133">Transmembrane helix</keyword>
<organism evidence="17 18">
    <name type="scientific">Daejeonella lutea</name>
    <dbReference type="NCBI Taxonomy" id="572036"/>
    <lineage>
        <taxon>Bacteria</taxon>
        <taxon>Pseudomonadati</taxon>
        <taxon>Bacteroidota</taxon>
        <taxon>Sphingobacteriia</taxon>
        <taxon>Sphingobacteriales</taxon>
        <taxon>Sphingobacteriaceae</taxon>
        <taxon>Daejeonella</taxon>
    </lineage>
</organism>
<dbReference type="Gene3D" id="3.30.565.10">
    <property type="entry name" value="Histidine kinase-like ATPase, C-terminal domain"/>
    <property type="match status" value="1"/>
</dbReference>
<dbReference type="GO" id="GO:0000155">
    <property type="term" value="F:phosphorelay sensor kinase activity"/>
    <property type="evidence" value="ECO:0007669"/>
    <property type="project" value="InterPro"/>
</dbReference>
<comment type="subcellular location">
    <subcellularLocation>
        <location evidence="2">Cell membrane</location>
        <topology evidence="2">Multi-pass membrane protein</topology>
    </subcellularLocation>
</comment>
<dbReference type="Pfam" id="PF02518">
    <property type="entry name" value="HATPase_c"/>
    <property type="match status" value="1"/>
</dbReference>
<dbReference type="InterPro" id="IPR004358">
    <property type="entry name" value="Sig_transdc_His_kin-like_C"/>
</dbReference>
<feature type="transmembrane region" description="Helical" evidence="14">
    <location>
        <begin position="365"/>
        <end position="391"/>
    </location>
</feature>
<evidence type="ECO:0000256" key="3">
    <source>
        <dbReference type="ARBA" id="ARBA00012438"/>
    </source>
</evidence>
<feature type="transmembrane region" description="Helical" evidence="14">
    <location>
        <begin position="403"/>
        <end position="436"/>
    </location>
</feature>
<keyword evidence="5" id="KW-0597">Phosphoprotein</keyword>
<dbReference type="GO" id="GO:0005886">
    <property type="term" value="C:plasma membrane"/>
    <property type="evidence" value="ECO:0007669"/>
    <property type="project" value="UniProtKB-SubCell"/>
</dbReference>
<proteinExistence type="predicted"/>
<dbReference type="InterPro" id="IPR003660">
    <property type="entry name" value="HAMP_dom"/>
</dbReference>
<dbReference type="PROSITE" id="PS51257">
    <property type="entry name" value="PROKAR_LIPOPROTEIN"/>
    <property type="match status" value="1"/>
</dbReference>
<evidence type="ECO:0000256" key="10">
    <source>
        <dbReference type="ARBA" id="ARBA00022840"/>
    </source>
</evidence>
<evidence type="ECO:0000313" key="18">
    <source>
        <dbReference type="Proteomes" id="UP000189981"/>
    </source>
</evidence>
<evidence type="ECO:0000259" key="15">
    <source>
        <dbReference type="PROSITE" id="PS50109"/>
    </source>
</evidence>
<evidence type="ECO:0000256" key="9">
    <source>
        <dbReference type="ARBA" id="ARBA00022777"/>
    </source>
</evidence>
<feature type="transmembrane region" description="Helical" evidence="14">
    <location>
        <begin position="320"/>
        <end position="345"/>
    </location>
</feature>
<dbReference type="InterPro" id="IPR005467">
    <property type="entry name" value="His_kinase_dom"/>
</dbReference>
<evidence type="ECO:0000256" key="5">
    <source>
        <dbReference type="ARBA" id="ARBA00022553"/>
    </source>
</evidence>
<dbReference type="GO" id="GO:0005524">
    <property type="term" value="F:ATP binding"/>
    <property type="evidence" value="ECO:0007669"/>
    <property type="project" value="UniProtKB-KW"/>
</dbReference>
<evidence type="ECO:0000256" key="8">
    <source>
        <dbReference type="ARBA" id="ARBA00022741"/>
    </source>
</evidence>
<keyword evidence="6" id="KW-0808">Transferase</keyword>
<keyword evidence="12" id="KW-0902">Two-component regulatory system</keyword>